<proteinExistence type="predicted"/>
<keyword evidence="2" id="KW-0472">Membrane</keyword>
<name>A0ABU6V4F3_9FABA</name>
<comment type="caution">
    <text evidence="3">The sequence shown here is derived from an EMBL/GenBank/DDBJ whole genome shotgun (WGS) entry which is preliminary data.</text>
</comment>
<sequence length="100" mass="10884">MSLLPPSSLSKTREKEDANSDDEAGSVDAAATVGVSLMAILLAATSVVVVIEPKKISKSNQMYMNKLNDFCMTLEERMLVVDGLLTIVSERNDLCKYLSK</sequence>
<evidence type="ECO:0008006" key="5">
    <source>
        <dbReference type="Google" id="ProtNLM"/>
    </source>
</evidence>
<reference evidence="3 4" key="1">
    <citation type="journal article" date="2023" name="Plants (Basel)">
        <title>Bridging the Gap: Combining Genomics and Transcriptomics Approaches to Understand Stylosanthes scabra, an Orphan Legume from the Brazilian Caatinga.</title>
        <authorList>
            <person name="Ferreira-Neto J.R.C."/>
            <person name="da Silva M.D."/>
            <person name="Binneck E."/>
            <person name="de Melo N.F."/>
            <person name="da Silva R.H."/>
            <person name="de Melo A.L.T.M."/>
            <person name="Pandolfi V."/>
            <person name="Bustamante F.O."/>
            <person name="Brasileiro-Vidal A.C."/>
            <person name="Benko-Iseppon A.M."/>
        </authorList>
    </citation>
    <scope>NUCLEOTIDE SEQUENCE [LARGE SCALE GENOMIC DNA]</scope>
    <source>
        <tissue evidence="3">Leaves</tissue>
    </source>
</reference>
<keyword evidence="4" id="KW-1185">Reference proteome</keyword>
<evidence type="ECO:0000256" key="2">
    <source>
        <dbReference type="SAM" id="Phobius"/>
    </source>
</evidence>
<organism evidence="3 4">
    <name type="scientific">Stylosanthes scabra</name>
    <dbReference type="NCBI Taxonomy" id="79078"/>
    <lineage>
        <taxon>Eukaryota</taxon>
        <taxon>Viridiplantae</taxon>
        <taxon>Streptophyta</taxon>
        <taxon>Embryophyta</taxon>
        <taxon>Tracheophyta</taxon>
        <taxon>Spermatophyta</taxon>
        <taxon>Magnoliopsida</taxon>
        <taxon>eudicotyledons</taxon>
        <taxon>Gunneridae</taxon>
        <taxon>Pentapetalae</taxon>
        <taxon>rosids</taxon>
        <taxon>fabids</taxon>
        <taxon>Fabales</taxon>
        <taxon>Fabaceae</taxon>
        <taxon>Papilionoideae</taxon>
        <taxon>50 kb inversion clade</taxon>
        <taxon>dalbergioids sensu lato</taxon>
        <taxon>Dalbergieae</taxon>
        <taxon>Pterocarpus clade</taxon>
        <taxon>Stylosanthes</taxon>
    </lineage>
</organism>
<keyword evidence="2" id="KW-0812">Transmembrane</keyword>
<keyword evidence="2" id="KW-1133">Transmembrane helix</keyword>
<dbReference type="Proteomes" id="UP001341840">
    <property type="component" value="Unassembled WGS sequence"/>
</dbReference>
<feature type="region of interest" description="Disordered" evidence="1">
    <location>
        <begin position="1"/>
        <end position="26"/>
    </location>
</feature>
<feature type="compositionally biased region" description="Polar residues" evidence="1">
    <location>
        <begin position="1"/>
        <end position="10"/>
    </location>
</feature>
<protein>
    <recommendedName>
        <fullName evidence="5">Transmembrane protein</fullName>
    </recommendedName>
</protein>
<evidence type="ECO:0000313" key="3">
    <source>
        <dbReference type="EMBL" id="MED6167954.1"/>
    </source>
</evidence>
<dbReference type="EMBL" id="JASCZI010151051">
    <property type="protein sequence ID" value="MED6167954.1"/>
    <property type="molecule type" value="Genomic_DNA"/>
</dbReference>
<gene>
    <name evidence="3" type="ORF">PIB30_007626</name>
</gene>
<evidence type="ECO:0000256" key="1">
    <source>
        <dbReference type="SAM" id="MobiDB-lite"/>
    </source>
</evidence>
<feature type="transmembrane region" description="Helical" evidence="2">
    <location>
        <begin position="29"/>
        <end position="51"/>
    </location>
</feature>
<evidence type="ECO:0000313" key="4">
    <source>
        <dbReference type="Proteomes" id="UP001341840"/>
    </source>
</evidence>
<accession>A0ABU6V4F3</accession>